<evidence type="ECO:0000313" key="1">
    <source>
        <dbReference type="EMBL" id="KXU15433.1"/>
    </source>
</evidence>
<accession>A0A139RKZ6</accession>
<proteinExistence type="predicted"/>
<dbReference type="PATRIC" id="fig|28037.238.peg.327"/>
<dbReference type="Proteomes" id="UP000070779">
    <property type="component" value="Unassembled WGS sequence"/>
</dbReference>
<organism evidence="1 2">
    <name type="scientific">Streptococcus mitis</name>
    <dbReference type="NCBI Taxonomy" id="28037"/>
    <lineage>
        <taxon>Bacteria</taxon>
        <taxon>Bacillati</taxon>
        <taxon>Bacillota</taxon>
        <taxon>Bacilli</taxon>
        <taxon>Lactobacillales</taxon>
        <taxon>Streptococcaceae</taxon>
        <taxon>Streptococcus</taxon>
        <taxon>Streptococcus mitis group</taxon>
    </lineage>
</organism>
<evidence type="ECO:0000313" key="2">
    <source>
        <dbReference type="Proteomes" id="UP000070779"/>
    </source>
</evidence>
<dbReference type="AlphaFoldDB" id="A0A139RKZ6"/>
<dbReference type="EMBL" id="LQZD01000075">
    <property type="protein sequence ID" value="KXU15433.1"/>
    <property type="molecule type" value="Genomic_DNA"/>
</dbReference>
<gene>
    <name evidence="1" type="ORF">SMIDD22_00266</name>
</gene>
<reference evidence="1 2" key="1">
    <citation type="submission" date="2016-01" db="EMBL/GenBank/DDBJ databases">
        <title>Highly variable Streptococcus oralis are common among viridans streptococci isolated from primates.</title>
        <authorList>
            <person name="Denapaite D."/>
            <person name="Rieger M."/>
            <person name="Koendgen S."/>
            <person name="Brueckner R."/>
            <person name="Ochigava I."/>
            <person name="Kappeler P."/>
            <person name="Maetz-Rensing K."/>
            <person name="Leendertz F."/>
            <person name="Hakenbeck R."/>
        </authorList>
    </citation>
    <scope>NUCLEOTIDE SEQUENCE [LARGE SCALE GENOMIC DNA]</scope>
    <source>
        <strain evidence="1 2">DD22</strain>
    </source>
</reference>
<protein>
    <submittedName>
        <fullName evidence="1">Uncharacterized protein</fullName>
    </submittedName>
</protein>
<name>A0A139RKZ6_STRMT</name>
<comment type="caution">
    <text evidence="1">The sequence shown here is derived from an EMBL/GenBank/DDBJ whole genome shotgun (WGS) entry which is preliminary data.</text>
</comment>
<sequence length="253" mass="29873">MVCKHCCCRDFNHDTNLDVIRNCNSFRKKVCFFFFINCFSCTEFFQEGNHWEHDTQLTMNRSTKKGTDLCTEHCISSFRNRDTKGTESKEWVHFVWHIEVRKFLISTDIHCTNNHWFTIHSLKNSLVCFILLIFSWEVLRIHVQELCTVKSNSFCTVVVNTFNVFWSTDVSSQLEVFTVSSYCLSIFQKCPFSFLFSISFTSCFKFCRLFICWVDNHFTSNSVNGKDITVFHYFSDVICSQYSCNFKCTCHDS</sequence>